<comment type="pathway">
    <text evidence="1 11">Glycerolipid metabolism; triacylglycerol biosynthesis.</text>
</comment>
<dbReference type="RefSeq" id="WP_084143303.1">
    <property type="nucleotide sequence ID" value="NZ_BSTI01000005.1"/>
</dbReference>
<comment type="pathway">
    <text evidence="2">Lipid metabolism.</text>
</comment>
<comment type="catalytic activity">
    <reaction evidence="10 11">
        <text>an acyl-CoA + a 1,2-diacyl-sn-glycerol = a triacyl-sn-glycerol + CoA</text>
        <dbReference type="Rhea" id="RHEA:10868"/>
        <dbReference type="ChEBI" id="CHEBI:17815"/>
        <dbReference type="ChEBI" id="CHEBI:57287"/>
        <dbReference type="ChEBI" id="CHEBI:58342"/>
        <dbReference type="ChEBI" id="CHEBI:64615"/>
        <dbReference type="EC" id="2.3.1.20"/>
    </reaction>
</comment>
<dbReference type="GO" id="GO:0004144">
    <property type="term" value="F:diacylglycerol O-acyltransferase activity"/>
    <property type="evidence" value="ECO:0007669"/>
    <property type="project" value="UniProtKB-EC"/>
</dbReference>
<dbReference type="GO" id="GO:0005886">
    <property type="term" value="C:plasma membrane"/>
    <property type="evidence" value="ECO:0007669"/>
    <property type="project" value="TreeGrafter"/>
</dbReference>
<sequence length="441" mass="47071">MAGRQLSGLDVAFLCLEGKTTPMHMGAVVIFDAPSAVCPERLARLLAERAARIPRLRRRVVTTVFPPGGATWTDDTEFDARQHIHQHQLGEFCEEDPLTAYAAEWIERPLDLRRPPWSLHVVTGLRDNRFALLLKLHHAFTDGAGAFAVAAGLLDELPFTRTVLAATEPAEDERSPLEMVKDGIASAISDASTGAGIASAVLRAARPYQLPPLAAPNTPSRRLGFVRLDLADVRQIRAAHGGTVNDVILAVLTGGLREWMINRGQRVEGRTLRALIPVSTRAREAGPAANRLSGYLCDLPVYLDDPVRRLAGIHRAMNRNKAAGPLSGPGAVPILAERIPAPVHRLATHVVGHAAGLLFDTVITNVPLPKCELSLDGAPLGEVYPLVPLAPRSALGIAAAVYRDSVHIGLQANGDAVADTGSLGDAVLKSAAALYERSVST</sequence>
<dbReference type="SUPFAM" id="SSF52777">
    <property type="entry name" value="CoA-dependent acyltransferases"/>
    <property type="match status" value="1"/>
</dbReference>
<keyword evidence="8 11" id="KW-0443">Lipid metabolism</keyword>
<dbReference type="EMBL" id="BSTI01000005">
    <property type="protein sequence ID" value="GLY66248.1"/>
    <property type="molecule type" value="Genomic_DNA"/>
</dbReference>
<evidence type="ECO:0000256" key="1">
    <source>
        <dbReference type="ARBA" id="ARBA00004771"/>
    </source>
</evidence>
<comment type="caution">
    <text evidence="14">The sequence shown here is derived from an EMBL/GenBank/DDBJ whole genome shotgun (WGS) entry which is preliminary data.</text>
</comment>
<evidence type="ECO:0000256" key="10">
    <source>
        <dbReference type="ARBA" id="ARBA00048109"/>
    </source>
</evidence>
<dbReference type="Proteomes" id="UP001165136">
    <property type="component" value="Unassembled WGS sequence"/>
</dbReference>
<dbReference type="GO" id="GO:0019432">
    <property type="term" value="P:triglyceride biosynthetic process"/>
    <property type="evidence" value="ECO:0007669"/>
    <property type="project" value="TreeGrafter"/>
</dbReference>
<comment type="similarity">
    <text evidence="3 11">Belongs to the long-chain O-acyltransferase family.</text>
</comment>
<evidence type="ECO:0000256" key="2">
    <source>
        <dbReference type="ARBA" id="ARBA00005189"/>
    </source>
</evidence>
<evidence type="ECO:0000256" key="5">
    <source>
        <dbReference type="ARBA" id="ARBA00022516"/>
    </source>
</evidence>
<proteinExistence type="inferred from homology"/>
<evidence type="ECO:0000256" key="8">
    <source>
        <dbReference type="ARBA" id="ARBA00023098"/>
    </source>
</evidence>
<dbReference type="GO" id="GO:0006071">
    <property type="term" value="P:glycerol metabolic process"/>
    <property type="evidence" value="ECO:0007669"/>
    <property type="project" value="UniProtKB-KW"/>
</dbReference>
<dbReference type="Pfam" id="PF06974">
    <property type="entry name" value="WS_DGAT_C"/>
    <property type="match status" value="1"/>
</dbReference>
<organism evidence="14 15">
    <name type="scientific">Amycolatopsis taiwanensis</name>
    <dbReference type="NCBI Taxonomy" id="342230"/>
    <lineage>
        <taxon>Bacteria</taxon>
        <taxon>Bacillati</taxon>
        <taxon>Actinomycetota</taxon>
        <taxon>Actinomycetes</taxon>
        <taxon>Pseudonocardiales</taxon>
        <taxon>Pseudonocardiaceae</taxon>
        <taxon>Amycolatopsis</taxon>
    </lineage>
</organism>
<reference evidence="14" key="1">
    <citation type="submission" date="2023-03" db="EMBL/GenBank/DDBJ databases">
        <title>Amycolatopsis taiwanensis NBRC 103393.</title>
        <authorList>
            <person name="Ichikawa N."/>
            <person name="Sato H."/>
            <person name="Tonouchi N."/>
        </authorList>
    </citation>
    <scope>NUCLEOTIDE SEQUENCE</scope>
    <source>
        <strain evidence="14">NBRC 103393</strain>
    </source>
</reference>
<dbReference type="AlphaFoldDB" id="A0A9W6VCJ6"/>
<evidence type="ECO:0000256" key="3">
    <source>
        <dbReference type="ARBA" id="ARBA00009587"/>
    </source>
</evidence>
<dbReference type="InterPro" id="IPR004255">
    <property type="entry name" value="O-acyltransferase_WSD1_N"/>
</dbReference>
<evidence type="ECO:0000256" key="7">
    <source>
        <dbReference type="ARBA" id="ARBA00022798"/>
    </source>
</evidence>
<evidence type="ECO:0000313" key="15">
    <source>
        <dbReference type="Proteomes" id="UP001165136"/>
    </source>
</evidence>
<dbReference type="NCBIfam" id="TIGR02946">
    <property type="entry name" value="acyl_WS_DGAT"/>
    <property type="match status" value="1"/>
</dbReference>
<feature type="domain" description="O-acyltransferase WSD1 C-terminal" evidence="13">
    <location>
        <begin position="290"/>
        <end position="429"/>
    </location>
</feature>
<dbReference type="InterPro" id="IPR014292">
    <property type="entry name" value="Acyl_transf_WS/DGAT"/>
</dbReference>
<evidence type="ECO:0000259" key="13">
    <source>
        <dbReference type="Pfam" id="PF06974"/>
    </source>
</evidence>
<protein>
    <recommendedName>
        <fullName evidence="4 11">Diacylglycerol O-acyltransferase</fullName>
        <ecNumber evidence="4 11">2.3.1.20</ecNumber>
    </recommendedName>
</protein>
<accession>A0A9W6VCJ6</accession>
<dbReference type="GO" id="GO:0071731">
    <property type="term" value="P:response to nitric oxide"/>
    <property type="evidence" value="ECO:0007669"/>
    <property type="project" value="TreeGrafter"/>
</dbReference>
<evidence type="ECO:0000259" key="12">
    <source>
        <dbReference type="Pfam" id="PF03007"/>
    </source>
</evidence>
<dbReference type="PANTHER" id="PTHR31650">
    <property type="entry name" value="O-ACYLTRANSFERASE (WSD1-LIKE) FAMILY PROTEIN"/>
    <property type="match status" value="1"/>
</dbReference>
<feature type="domain" description="O-acyltransferase WSD1-like N-terminal" evidence="12">
    <location>
        <begin position="6"/>
        <end position="248"/>
    </location>
</feature>
<keyword evidence="7 11" id="KW-0319">Glycerol metabolism</keyword>
<keyword evidence="15" id="KW-1185">Reference proteome</keyword>
<evidence type="ECO:0000256" key="9">
    <source>
        <dbReference type="ARBA" id="ARBA00023315"/>
    </source>
</evidence>
<keyword evidence="5 11" id="KW-0444">Lipid biosynthesis</keyword>
<dbReference type="Pfam" id="PF03007">
    <property type="entry name" value="WS_DGAT_cat"/>
    <property type="match status" value="1"/>
</dbReference>
<evidence type="ECO:0000313" key="14">
    <source>
        <dbReference type="EMBL" id="GLY66248.1"/>
    </source>
</evidence>
<gene>
    <name evidence="14" type="ORF">Atai01_28670</name>
</gene>
<dbReference type="PANTHER" id="PTHR31650:SF1">
    <property type="entry name" value="WAX ESTER SYNTHASE_DIACYLGLYCEROL ACYLTRANSFERASE 4-RELATED"/>
    <property type="match status" value="1"/>
</dbReference>
<evidence type="ECO:0000256" key="6">
    <source>
        <dbReference type="ARBA" id="ARBA00022679"/>
    </source>
</evidence>
<dbReference type="GO" id="GO:0051701">
    <property type="term" value="P:biological process involved in interaction with host"/>
    <property type="evidence" value="ECO:0007669"/>
    <property type="project" value="TreeGrafter"/>
</dbReference>
<keyword evidence="9 11" id="KW-0012">Acyltransferase</keyword>
<dbReference type="InterPro" id="IPR009721">
    <property type="entry name" value="O-acyltransferase_WSD1_C"/>
</dbReference>
<evidence type="ECO:0000256" key="4">
    <source>
        <dbReference type="ARBA" id="ARBA00013244"/>
    </source>
</evidence>
<evidence type="ECO:0000256" key="11">
    <source>
        <dbReference type="RuleBase" id="RU361241"/>
    </source>
</evidence>
<dbReference type="InterPro" id="IPR023213">
    <property type="entry name" value="CAT-like_dom_sf"/>
</dbReference>
<dbReference type="InterPro" id="IPR045034">
    <property type="entry name" value="O-acyltransferase_WSD1-like"/>
</dbReference>
<dbReference type="EC" id="2.3.1.20" evidence="4 11"/>
<keyword evidence="6 11" id="KW-0808">Transferase</keyword>
<name>A0A9W6VCJ6_9PSEU</name>
<dbReference type="Gene3D" id="3.30.559.10">
    <property type="entry name" value="Chloramphenicol acetyltransferase-like domain"/>
    <property type="match status" value="1"/>
</dbReference>
<dbReference type="GO" id="GO:0001666">
    <property type="term" value="P:response to hypoxia"/>
    <property type="evidence" value="ECO:0007669"/>
    <property type="project" value="TreeGrafter"/>
</dbReference>